<proteinExistence type="predicted"/>
<feature type="region of interest" description="Disordered" evidence="1">
    <location>
        <begin position="441"/>
        <end position="491"/>
    </location>
</feature>
<organism evidence="2">
    <name type="scientific">Phaffia rhodozyma</name>
    <name type="common">Yeast</name>
    <name type="synonym">Xanthophyllomyces dendrorhous</name>
    <dbReference type="NCBI Taxonomy" id="264483"/>
    <lineage>
        <taxon>Eukaryota</taxon>
        <taxon>Fungi</taxon>
        <taxon>Dikarya</taxon>
        <taxon>Basidiomycota</taxon>
        <taxon>Agaricomycotina</taxon>
        <taxon>Tremellomycetes</taxon>
        <taxon>Cystofilobasidiales</taxon>
        <taxon>Mrakiaceae</taxon>
        <taxon>Phaffia</taxon>
    </lineage>
</organism>
<feature type="region of interest" description="Disordered" evidence="1">
    <location>
        <begin position="24"/>
        <end position="121"/>
    </location>
</feature>
<feature type="region of interest" description="Disordered" evidence="1">
    <location>
        <begin position="280"/>
        <end position="307"/>
    </location>
</feature>
<evidence type="ECO:0000256" key="1">
    <source>
        <dbReference type="SAM" id="MobiDB-lite"/>
    </source>
</evidence>
<reference evidence="2" key="1">
    <citation type="submission" date="2014-08" db="EMBL/GenBank/DDBJ databases">
        <authorList>
            <person name="Sharma Rahul"/>
            <person name="Thines Marco"/>
        </authorList>
    </citation>
    <scope>NUCLEOTIDE SEQUENCE</scope>
</reference>
<evidence type="ECO:0008006" key="3">
    <source>
        <dbReference type="Google" id="ProtNLM"/>
    </source>
</evidence>
<name>A0A0F7SGH6_PHARH</name>
<feature type="compositionally biased region" description="Pro residues" evidence="1">
    <location>
        <begin position="80"/>
        <end position="105"/>
    </location>
</feature>
<dbReference type="EMBL" id="LN483211">
    <property type="protein sequence ID" value="CDZ97480.1"/>
    <property type="molecule type" value="Genomic_DNA"/>
</dbReference>
<accession>A0A0F7SGH6</accession>
<feature type="compositionally biased region" description="Polar residues" evidence="1">
    <location>
        <begin position="283"/>
        <end position="301"/>
    </location>
</feature>
<sequence length="504" mass="54530">MLDEPLPMSLPAILVNPKPAAVSYPRLDSRASGSRSIKPLTSTKRAQGRRARLRKENDSLAGNPHAVAPSRHDLPLAPQRLPPPIFPSPLPPSLLPRTRPAPSPALPSSEPGSTEAGSFSMSLKGIRRTLQRRGARAEDLCKIVEDELTSWKKEVRREVIVFSGRPHQSNEGGRIVDAFLVPTPARDSPSTPYQSASGRAGPLPLDMVSRSFDHDGFCPAIVELARSEGSLTWAIAEGFERYVVHCVARYHGLVTFSKTSPYGTRLTYILVRPSRVPARSSDRTVTAGTLDTPPTTDMSSVGGSGTDTDRALFTDGQSESEVETGWGGWDSENERLEEVETRAEEEKARLLARPTGLVSTVPKTLELVSLANHHDLEADVESSDDESASSTTDALASSLVSLDFVSTPSSPSTLSHDSYSSSMSRVIRPSSLSFLSSAIAEDEEEDADQTLTSSPSFETSAHVDSPTIDRTKEDASPGPVDDEEGRGRHLNGKSTRSFWQYVYG</sequence>
<feature type="compositionally biased region" description="Polar residues" evidence="1">
    <location>
        <begin position="449"/>
        <end position="459"/>
    </location>
</feature>
<feature type="compositionally biased region" description="Polar residues" evidence="1">
    <location>
        <begin position="31"/>
        <end position="45"/>
    </location>
</feature>
<dbReference type="AlphaFoldDB" id="A0A0F7SGH6"/>
<dbReference type="EMBL" id="LN483124">
    <property type="protein sequence ID" value="CED82293.1"/>
    <property type="molecule type" value="Genomic_DNA"/>
</dbReference>
<evidence type="ECO:0000313" key="2">
    <source>
        <dbReference type="EMBL" id="CDZ97480.1"/>
    </source>
</evidence>
<protein>
    <recommendedName>
        <fullName evidence="3">R3H domain-containing protein</fullName>
    </recommendedName>
</protein>